<dbReference type="AlphaFoldDB" id="A0A165SCU0"/>
<dbReference type="InParanoid" id="A0A165SCU0"/>
<name>A0A165SCU0_9AGAM</name>
<evidence type="ECO:0000313" key="2">
    <source>
        <dbReference type="Proteomes" id="UP000076761"/>
    </source>
</evidence>
<organism evidence="1 2">
    <name type="scientific">Neolentinus lepideus HHB14362 ss-1</name>
    <dbReference type="NCBI Taxonomy" id="1314782"/>
    <lineage>
        <taxon>Eukaryota</taxon>
        <taxon>Fungi</taxon>
        <taxon>Dikarya</taxon>
        <taxon>Basidiomycota</taxon>
        <taxon>Agaricomycotina</taxon>
        <taxon>Agaricomycetes</taxon>
        <taxon>Gloeophyllales</taxon>
        <taxon>Gloeophyllaceae</taxon>
        <taxon>Neolentinus</taxon>
    </lineage>
</organism>
<protein>
    <submittedName>
        <fullName evidence="1">Uncharacterized protein</fullName>
    </submittedName>
</protein>
<keyword evidence="2" id="KW-1185">Reference proteome</keyword>
<evidence type="ECO:0000313" key="1">
    <source>
        <dbReference type="EMBL" id="KZT24970.1"/>
    </source>
</evidence>
<dbReference type="Proteomes" id="UP000076761">
    <property type="component" value="Unassembled WGS sequence"/>
</dbReference>
<proteinExistence type="predicted"/>
<dbReference type="STRING" id="1314782.A0A165SCU0"/>
<dbReference type="EMBL" id="KV425574">
    <property type="protein sequence ID" value="KZT24970.1"/>
    <property type="molecule type" value="Genomic_DNA"/>
</dbReference>
<sequence>MAQPLPWPTLFEFLTRTELQALRCLTREPGTNTQSKTLWSLKDIRVVEDWKEFTLDEIMRSQYAQILTKQIEPRVPPALKISFVPCLEDHEEITCDVGSGARQNPNGKPDRAARTVYPDEWEIDPQHCVNKLPGEIKVS</sequence>
<gene>
    <name evidence="1" type="ORF">NEOLEDRAFT_1148241</name>
</gene>
<accession>A0A165SCU0</accession>
<reference evidence="1 2" key="1">
    <citation type="journal article" date="2016" name="Mol. Biol. Evol.">
        <title>Comparative Genomics of Early-Diverging Mushroom-Forming Fungi Provides Insights into the Origins of Lignocellulose Decay Capabilities.</title>
        <authorList>
            <person name="Nagy L.G."/>
            <person name="Riley R."/>
            <person name="Tritt A."/>
            <person name="Adam C."/>
            <person name="Daum C."/>
            <person name="Floudas D."/>
            <person name="Sun H."/>
            <person name="Yadav J.S."/>
            <person name="Pangilinan J."/>
            <person name="Larsson K.H."/>
            <person name="Matsuura K."/>
            <person name="Barry K."/>
            <person name="Labutti K."/>
            <person name="Kuo R."/>
            <person name="Ohm R.A."/>
            <person name="Bhattacharya S.S."/>
            <person name="Shirouzu T."/>
            <person name="Yoshinaga Y."/>
            <person name="Martin F.M."/>
            <person name="Grigoriev I.V."/>
            <person name="Hibbett D.S."/>
        </authorList>
    </citation>
    <scope>NUCLEOTIDE SEQUENCE [LARGE SCALE GENOMIC DNA]</scope>
    <source>
        <strain evidence="1 2">HHB14362 ss-1</strain>
    </source>
</reference>